<dbReference type="Pfam" id="PF13406">
    <property type="entry name" value="SLT_2"/>
    <property type="match status" value="1"/>
</dbReference>
<dbReference type="Gene3D" id="1.10.530.10">
    <property type="match status" value="1"/>
</dbReference>
<dbReference type="Gene3D" id="1.10.8.350">
    <property type="entry name" value="Bacterial muramidase"/>
    <property type="match status" value="1"/>
</dbReference>
<reference evidence="2 3" key="1">
    <citation type="journal article" date="2011" name="Stand. Genomic Sci.">
        <title>Complete genome sequence of Nitratifractor salsuginis type strain (E9I37-1).</title>
        <authorList>
            <person name="Anderson I."/>
            <person name="Sikorski J."/>
            <person name="Zeytun A."/>
            <person name="Nolan M."/>
            <person name="Lapidus A."/>
            <person name="Lucas S."/>
            <person name="Hammon N."/>
            <person name="Deshpande S."/>
            <person name="Cheng J.F."/>
            <person name="Tapia R."/>
            <person name="Han C."/>
            <person name="Goodwin L."/>
            <person name="Pitluck S."/>
            <person name="Liolios K."/>
            <person name="Pagani I."/>
            <person name="Ivanova N."/>
            <person name="Huntemann M."/>
            <person name="Mavromatis K."/>
            <person name="Ovchinikova G."/>
            <person name="Pati A."/>
            <person name="Chen A."/>
            <person name="Palaniappan K."/>
            <person name="Land M."/>
            <person name="Hauser L."/>
            <person name="Brambilla E.M."/>
            <person name="Ngatchou-Djao O.D."/>
            <person name="Rohde M."/>
            <person name="Tindall B.J."/>
            <person name="Goker M."/>
            <person name="Detter J.C."/>
            <person name="Woyke T."/>
            <person name="Bristow J."/>
            <person name="Eisen J.A."/>
            <person name="Markowitz V."/>
            <person name="Hugenholtz P."/>
            <person name="Klenk H.P."/>
            <person name="Kyrpides N.C."/>
        </authorList>
    </citation>
    <scope>NUCLEOTIDE SEQUENCE [LARGE SCALE GENOMIC DNA]</scope>
    <source>
        <strain evidence="3">DSM 16511 / JCM 12458 / E9I37-1</strain>
    </source>
</reference>
<gene>
    <name evidence="2" type="ordered locus">Nitsa_2069</name>
</gene>
<dbReference type="HOGENOM" id="CLU_035402_1_0_7"/>
<dbReference type="InterPro" id="IPR023346">
    <property type="entry name" value="Lysozyme-like_dom_sf"/>
</dbReference>
<dbReference type="GO" id="GO:0008933">
    <property type="term" value="F:peptidoglycan lytic transglycosylase activity"/>
    <property type="evidence" value="ECO:0007669"/>
    <property type="project" value="TreeGrafter"/>
</dbReference>
<dbReference type="Proteomes" id="UP000008633">
    <property type="component" value="Chromosome"/>
</dbReference>
<dbReference type="InterPro" id="IPR031304">
    <property type="entry name" value="SLT_2"/>
</dbReference>
<dbReference type="InterPro" id="IPR043426">
    <property type="entry name" value="MltB-like"/>
</dbReference>
<dbReference type="RefSeq" id="WP_013554995.1">
    <property type="nucleotide sequence ID" value="NC_014935.1"/>
</dbReference>
<keyword evidence="3" id="KW-1185">Reference proteome</keyword>
<dbReference type="KEGG" id="nsa:Nitsa_2069"/>
<evidence type="ECO:0000313" key="2">
    <source>
        <dbReference type="EMBL" id="ADV47310.1"/>
    </source>
</evidence>
<sequence>MMKKSTHYPLRTTHFFPFSLLLLLLFTLPSPARIDYSRLPAARAFAERMHQRYGFDEGELLGLLKRARHQAETLARYRGRHKVGATDYSWHRYKSRILVDESVRLGVKFMSRYRRWLSLASRRYRVAPKIITAFIRVESKFGRYGHEYPVWDSLVTLAFNPNRKQKFFRGELEKLLILARKNRLDPLKLRGSFAGAMGCAQQVPSIQLRYGVDLDGDGRKDPDSIADCIGTIANFLHRNGWKNNRKTLVRARHRGEGFLRLRSGYRSLYPLATLRRYGVTPAELFGGKSAYYLRLRDGRKWDLFLGDRNYRIITLYNASKRYGVTIALYAEALRCRH</sequence>
<protein>
    <submittedName>
        <fullName evidence="2">Membrane-bound lytic murein transglycosylase</fullName>
    </submittedName>
</protein>
<proteinExistence type="predicted"/>
<organism evidence="2 3">
    <name type="scientific">Nitratifractor salsuginis (strain DSM 16511 / JCM 12458 / E9I37-1)</name>
    <dbReference type="NCBI Taxonomy" id="749222"/>
    <lineage>
        <taxon>Bacteria</taxon>
        <taxon>Pseudomonadati</taxon>
        <taxon>Campylobacterota</taxon>
        <taxon>Epsilonproteobacteria</taxon>
        <taxon>Campylobacterales</taxon>
        <taxon>Sulfurovaceae</taxon>
        <taxon>Nitratifractor</taxon>
    </lineage>
</organism>
<dbReference type="PANTHER" id="PTHR30163:SF9">
    <property type="entry name" value="MEMBRANE-BOUND LYTIC MUREIN TRANSGLYCOSYLASE B"/>
    <property type="match status" value="1"/>
</dbReference>
<dbReference type="PANTHER" id="PTHR30163">
    <property type="entry name" value="MEMBRANE-BOUND LYTIC MUREIN TRANSGLYCOSYLASE B"/>
    <property type="match status" value="1"/>
</dbReference>
<evidence type="ECO:0000313" key="3">
    <source>
        <dbReference type="Proteomes" id="UP000008633"/>
    </source>
</evidence>
<dbReference type="SUPFAM" id="SSF53955">
    <property type="entry name" value="Lysozyme-like"/>
    <property type="match status" value="1"/>
</dbReference>
<reference evidence="3" key="2">
    <citation type="submission" date="2011-01" db="EMBL/GenBank/DDBJ databases">
        <title>The complete genome of Nitratifractor salsuginis DSM 16511.</title>
        <authorList>
            <consortium name="US DOE Joint Genome Institute (JGI-PGF)"/>
            <person name="Lucas S."/>
            <person name="Copeland A."/>
            <person name="Lapidus A."/>
            <person name="Bruce D."/>
            <person name="Goodwin L."/>
            <person name="Pitluck S."/>
            <person name="Kyrpides N."/>
            <person name="Mavromatis K."/>
            <person name="Ivanova N."/>
            <person name="Mikhailova N."/>
            <person name="Zeytun A."/>
            <person name="Detter J.C."/>
            <person name="Tapia R."/>
            <person name="Han C."/>
            <person name="Land M."/>
            <person name="Hauser L."/>
            <person name="Markowitz V."/>
            <person name="Cheng J.-F."/>
            <person name="Hugenholtz P."/>
            <person name="Woyke T."/>
            <person name="Wu D."/>
            <person name="Tindall B."/>
            <person name="Schuetze A."/>
            <person name="Brambilla E."/>
            <person name="Klenk H.-P."/>
            <person name="Eisen J.A."/>
        </authorList>
    </citation>
    <scope>NUCLEOTIDE SEQUENCE [LARGE SCALE GENOMIC DNA]</scope>
    <source>
        <strain evidence="3">DSM 16511 / JCM 12458 / E9I37-1</strain>
    </source>
</reference>
<feature type="domain" description="Transglycosylase SLT" evidence="1">
    <location>
        <begin position="42"/>
        <end position="330"/>
    </location>
</feature>
<dbReference type="AlphaFoldDB" id="E6X397"/>
<dbReference type="GO" id="GO:0009253">
    <property type="term" value="P:peptidoglycan catabolic process"/>
    <property type="evidence" value="ECO:0007669"/>
    <property type="project" value="TreeGrafter"/>
</dbReference>
<evidence type="ECO:0000259" key="1">
    <source>
        <dbReference type="Pfam" id="PF13406"/>
    </source>
</evidence>
<dbReference type="EMBL" id="CP002452">
    <property type="protein sequence ID" value="ADV47310.1"/>
    <property type="molecule type" value="Genomic_DNA"/>
</dbReference>
<accession>E6X397</accession>
<dbReference type="OrthoDB" id="9772911at2"/>
<dbReference type="eggNOG" id="COG2951">
    <property type="taxonomic scope" value="Bacteria"/>
</dbReference>
<dbReference type="STRING" id="749222.Nitsa_2069"/>
<name>E6X397_NITSE</name>